<evidence type="ECO:0000313" key="2">
    <source>
        <dbReference type="EMBL" id="AML51363.1"/>
    </source>
</evidence>
<dbReference type="OrthoDB" id="9794556at2"/>
<dbReference type="PANTHER" id="PTHR33608:SF6">
    <property type="entry name" value="BLL2464 PROTEIN"/>
    <property type="match status" value="1"/>
</dbReference>
<proteinExistence type="predicted"/>
<dbReference type="RefSeq" id="WP_039001952.1">
    <property type="nucleotide sequence ID" value="NZ_CP014327.1"/>
</dbReference>
<dbReference type="InterPro" id="IPR002881">
    <property type="entry name" value="DUF58"/>
</dbReference>
<organism evidence="2 3">
    <name type="scientific">Falsihalocynthiibacter arcticus</name>
    <dbReference type="NCBI Taxonomy" id="1579316"/>
    <lineage>
        <taxon>Bacteria</taxon>
        <taxon>Pseudomonadati</taxon>
        <taxon>Pseudomonadota</taxon>
        <taxon>Alphaproteobacteria</taxon>
        <taxon>Rhodobacterales</taxon>
        <taxon>Roseobacteraceae</taxon>
        <taxon>Falsihalocynthiibacter</taxon>
    </lineage>
</organism>
<reference evidence="2 3" key="1">
    <citation type="submission" date="2016-02" db="EMBL/GenBank/DDBJ databases">
        <title>Complete genome sequence of Halocynthiibacter arcticus PAMC 20958t from arctic marine sediment.</title>
        <authorList>
            <person name="Lee Y.M."/>
            <person name="Baek K."/>
            <person name="Lee H.K."/>
            <person name="Shin S.C."/>
        </authorList>
    </citation>
    <scope>NUCLEOTIDE SEQUENCE [LARGE SCALE GENOMIC DNA]</scope>
    <source>
        <strain evidence="2">PAMC 20958</strain>
    </source>
</reference>
<dbReference type="EMBL" id="CP014327">
    <property type="protein sequence ID" value="AML51363.1"/>
    <property type="molecule type" value="Genomic_DNA"/>
</dbReference>
<dbReference type="PANTHER" id="PTHR33608">
    <property type="entry name" value="BLL2464 PROTEIN"/>
    <property type="match status" value="1"/>
</dbReference>
<dbReference type="STRING" id="1579316.RC74_08940"/>
<dbReference type="Pfam" id="PF01882">
    <property type="entry name" value="DUF58"/>
    <property type="match status" value="1"/>
</dbReference>
<sequence>MISTSAPIRERAEGLASALPGLLAAANQLAASVQTGEHGRRRSGVGDEFWQYRQAVAGDSLRDIDWRRSARSDVHFIRQKEWQAMQTVTLWADTSQSMRFSSSPQHATKAFRAQLLTLAIAVLLHRGGEKTALLGDPTPATASRGGLTHLAQELEKMADDVEFGAPMRSTLPKNTQVVLISDFLGDTKALRELLNSAQGQGVRGAIVQVLDPQEIAFPFEGRNVFESPTGAIRHETLKARGLKARYHDRLAERQAVLRDLARSSGWQFTVHQSDSAPLPALLWLYSALSVGR</sequence>
<protein>
    <recommendedName>
        <fullName evidence="1">DUF58 domain-containing protein</fullName>
    </recommendedName>
</protein>
<evidence type="ECO:0000313" key="3">
    <source>
        <dbReference type="Proteomes" id="UP000070371"/>
    </source>
</evidence>
<name>A0A126UZ80_9RHOB</name>
<keyword evidence="3" id="KW-1185">Reference proteome</keyword>
<evidence type="ECO:0000259" key="1">
    <source>
        <dbReference type="Pfam" id="PF01882"/>
    </source>
</evidence>
<dbReference type="AlphaFoldDB" id="A0A126UZ80"/>
<feature type="domain" description="DUF58" evidence="1">
    <location>
        <begin position="51"/>
        <end position="254"/>
    </location>
</feature>
<accession>A0A126UZ80</accession>
<dbReference type="KEGG" id="hat:RC74_08940"/>
<gene>
    <name evidence="2" type="ORF">RC74_08940</name>
</gene>
<dbReference type="Proteomes" id="UP000070371">
    <property type="component" value="Chromosome"/>
</dbReference>